<evidence type="ECO:0000256" key="3">
    <source>
        <dbReference type="ARBA" id="ARBA00022679"/>
    </source>
</evidence>
<accession>A0ABP9CHJ1</accession>
<keyword evidence="4" id="KW-0012">Acyltransferase</keyword>
<reference evidence="8" key="1">
    <citation type="journal article" date="2019" name="Int. J. Syst. Evol. Microbiol.">
        <title>The Global Catalogue of Microorganisms (GCM) 10K type strain sequencing project: providing services to taxonomists for standard genome sequencing and annotation.</title>
        <authorList>
            <consortium name="The Broad Institute Genomics Platform"/>
            <consortium name="The Broad Institute Genome Sequencing Center for Infectious Disease"/>
            <person name="Wu L."/>
            <person name="Ma J."/>
        </authorList>
    </citation>
    <scope>NUCLEOTIDE SEQUENCE [LARGE SCALE GENOMIC DNA]</scope>
    <source>
        <strain evidence="8">JCM 18542</strain>
    </source>
</reference>
<keyword evidence="2" id="KW-1277">Toxin-antitoxin system</keyword>
<protein>
    <submittedName>
        <fullName evidence="7">GNAT family N-acetyltransferase</fullName>
    </submittedName>
</protein>
<evidence type="ECO:0000313" key="7">
    <source>
        <dbReference type="EMBL" id="GAA4807884.1"/>
    </source>
</evidence>
<dbReference type="Gene3D" id="3.40.630.30">
    <property type="match status" value="1"/>
</dbReference>
<evidence type="ECO:0000256" key="5">
    <source>
        <dbReference type="ARBA" id="ARBA00049880"/>
    </source>
</evidence>
<comment type="catalytic activity">
    <reaction evidence="5">
        <text>glycyl-tRNA(Gly) + acetyl-CoA = N-acetylglycyl-tRNA(Gly) + CoA + H(+)</text>
        <dbReference type="Rhea" id="RHEA:81867"/>
        <dbReference type="Rhea" id="RHEA-COMP:9683"/>
        <dbReference type="Rhea" id="RHEA-COMP:19766"/>
        <dbReference type="ChEBI" id="CHEBI:15378"/>
        <dbReference type="ChEBI" id="CHEBI:57287"/>
        <dbReference type="ChEBI" id="CHEBI:57288"/>
        <dbReference type="ChEBI" id="CHEBI:78522"/>
        <dbReference type="ChEBI" id="CHEBI:232036"/>
    </reaction>
</comment>
<evidence type="ECO:0000256" key="1">
    <source>
        <dbReference type="ARBA" id="ARBA00022491"/>
    </source>
</evidence>
<evidence type="ECO:0000313" key="8">
    <source>
        <dbReference type="Proteomes" id="UP001500839"/>
    </source>
</evidence>
<name>A0ABP9CHJ1_9ACTN</name>
<feature type="domain" description="N-acetyltransferase" evidence="6">
    <location>
        <begin position="42"/>
        <end position="126"/>
    </location>
</feature>
<keyword evidence="1" id="KW-0678">Repressor</keyword>
<dbReference type="InterPro" id="IPR000182">
    <property type="entry name" value="GNAT_dom"/>
</dbReference>
<dbReference type="InterPro" id="IPR016181">
    <property type="entry name" value="Acyl_CoA_acyltransferase"/>
</dbReference>
<comment type="caution">
    <text evidence="7">The sequence shown here is derived from an EMBL/GenBank/DDBJ whole genome shotgun (WGS) entry which is preliminary data.</text>
</comment>
<evidence type="ECO:0000259" key="6">
    <source>
        <dbReference type="Pfam" id="PF13508"/>
    </source>
</evidence>
<gene>
    <name evidence="7" type="ORF">GCM10023353_09340</name>
</gene>
<sequence length="156" mass="16943">MSGFRSGSGSLDRWLQRYALANQQSGMATTFVTTPEGSPEVVGFYSLVTGGVEHDAAPARVRRGVPRHPVPVIILARLAVHTEHQGTGLGRGLLRDALIRVSNAAGEIGVRALLIHAKDDAARKFYCAQAEFDPSPVDPLQLFLLMKDLRKAVREE</sequence>
<dbReference type="PANTHER" id="PTHR36449">
    <property type="entry name" value="ACETYLTRANSFERASE-RELATED"/>
    <property type="match status" value="1"/>
</dbReference>
<evidence type="ECO:0000256" key="2">
    <source>
        <dbReference type="ARBA" id="ARBA00022649"/>
    </source>
</evidence>
<proteinExistence type="predicted"/>
<evidence type="ECO:0000256" key="4">
    <source>
        <dbReference type="ARBA" id="ARBA00023315"/>
    </source>
</evidence>
<dbReference type="Proteomes" id="UP001500839">
    <property type="component" value="Unassembled WGS sequence"/>
</dbReference>
<keyword evidence="8" id="KW-1185">Reference proteome</keyword>
<dbReference type="Pfam" id="PF13508">
    <property type="entry name" value="Acetyltransf_7"/>
    <property type="match status" value="1"/>
</dbReference>
<dbReference type="PANTHER" id="PTHR36449:SF1">
    <property type="entry name" value="ACETYLTRANSFERASE"/>
    <property type="match status" value="1"/>
</dbReference>
<keyword evidence="3" id="KW-0808">Transferase</keyword>
<dbReference type="SUPFAM" id="SSF55729">
    <property type="entry name" value="Acyl-CoA N-acyltransferases (Nat)"/>
    <property type="match status" value="1"/>
</dbReference>
<organism evidence="7 8">
    <name type="scientific">Tomitella cavernea</name>
    <dbReference type="NCBI Taxonomy" id="1387982"/>
    <lineage>
        <taxon>Bacteria</taxon>
        <taxon>Bacillati</taxon>
        <taxon>Actinomycetota</taxon>
        <taxon>Actinomycetes</taxon>
        <taxon>Mycobacteriales</taxon>
        <taxon>Tomitella</taxon>
    </lineage>
</organism>
<dbReference type="EMBL" id="BAABKQ010000001">
    <property type="protein sequence ID" value="GAA4807884.1"/>
    <property type="molecule type" value="Genomic_DNA"/>
</dbReference>